<keyword evidence="5" id="KW-1185">Reference proteome</keyword>
<keyword evidence="2" id="KW-1133">Transmembrane helix</keyword>
<gene>
    <name evidence="4" type="ORF">P154DRAFT_618555</name>
</gene>
<evidence type="ECO:0000256" key="3">
    <source>
        <dbReference type="SAM" id="SignalP"/>
    </source>
</evidence>
<feature type="compositionally biased region" description="Polar residues" evidence="1">
    <location>
        <begin position="177"/>
        <end position="192"/>
    </location>
</feature>
<accession>A0A6A5WTS9</accession>
<name>A0A6A5WTS9_9PLEO</name>
<keyword evidence="2" id="KW-0812">Transmembrane</keyword>
<keyword evidence="2" id="KW-0472">Membrane</keyword>
<evidence type="ECO:0000313" key="4">
    <source>
        <dbReference type="EMBL" id="KAF2002495.1"/>
    </source>
</evidence>
<feature type="compositionally biased region" description="Polar residues" evidence="1">
    <location>
        <begin position="153"/>
        <end position="167"/>
    </location>
</feature>
<evidence type="ECO:0000256" key="1">
    <source>
        <dbReference type="SAM" id="MobiDB-lite"/>
    </source>
</evidence>
<evidence type="ECO:0000313" key="5">
    <source>
        <dbReference type="Proteomes" id="UP000799779"/>
    </source>
</evidence>
<protein>
    <submittedName>
        <fullName evidence="4">Uncharacterized protein</fullName>
    </submittedName>
</protein>
<feature type="region of interest" description="Disordered" evidence="1">
    <location>
        <begin position="98"/>
        <end position="251"/>
    </location>
</feature>
<dbReference type="AlphaFoldDB" id="A0A6A5WTS9"/>
<dbReference type="Proteomes" id="UP000799779">
    <property type="component" value="Unassembled WGS sequence"/>
</dbReference>
<dbReference type="EMBL" id="ML977577">
    <property type="protein sequence ID" value="KAF2002495.1"/>
    <property type="molecule type" value="Genomic_DNA"/>
</dbReference>
<feature type="compositionally biased region" description="Basic and acidic residues" evidence="1">
    <location>
        <begin position="98"/>
        <end position="121"/>
    </location>
</feature>
<feature type="transmembrane region" description="Helical" evidence="2">
    <location>
        <begin position="59"/>
        <end position="79"/>
    </location>
</feature>
<feature type="compositionally biased region" description="Basic and acidic residues" evidence="1">
    <location>
        <begin position="240"/>
        <end position="251"/>
    </location>
</feature>
<feature type="chain" id="PRO_5025412747" evidence="3">
    <location>
        <begin position="29"/>
        <end position="251"/>
    </location>
</feature>
<evidence type="ECO:0000256" key="2">
    <source>
        <dbReference type="SAM" id="Phobius"/>
    </source>
</evidence>
<organism evidence="4 5">
    <name type="scientific">Amniculicola lignicola CBS 123094</name>
    <dbReference type="NCBI Taxonomy" id="1392246"/>
    <lineage>
        <taxon>Eukaryota</taxon>
        <taxon>Fungi</taxon>
        <taxon>Dikarya</taxon>
        <taxon>Ascomycota</taxon>
        <taxon>Pezizomycotina</taxon>
        <taxon>Dothideomycetes</taxon>
        <taxon>Pleosporomycetidae</taxon>
        <taxon>Pleosporales</taxon>
        <taxon>Amniculicolaceae</taxon>
        <taxon>Amniculicola</taxon>
    </lineage>
</organism>
<keyword evidence="3" id="KW-0732">Signal</keyword>
<proteinExistence type="predicted"/>
<reference evidence="4" key="1">
    <citation type="journal article" date="2020" name="Stud. Mycol.">
        <title>101 Dothideomycetes genomes: a test case for predicting lifestyles and emergence of pathogens.</title>
        <authorList>
            <person name="Haridas S."/>
            <person name="Albert R."/>
            <person name="Binder M."/>
            <person name="Bloem J."/>
            <person name="Labutti K."/>
            <person name="Salamov A."/>
            <person name="Andreopoulos B."/>
            <person name="Baker S."/>
            <person name="Barry K."/>
            <person name="Bills G."/>
            <person name="Bluhm B."/>
            <person name="Cannon C."/>
            <person name="Castanera R."/>
            <person name="Culley D."/>
            <person name="Daum C."/>
            <person name="Ezra D."/>
            <person name="Gonzalez J."/>
            <person name="Henrissat B."/>
            <person name="Kuo A."/>
            <person name="Liang C."/>
            <person name="Lipzen A."/>
            <person name="Lutzoni F."/>
            <person name="Magnuson J."/>
            <person name="Mondo S."/>
            <person name="Nolan M."/>
            <person name="Ohm R."/>
            <person name="Pangilinan J."/>
            <person name="Park H.-J."/>
            <person name="Ramirez L."/>
            <person name="Alfaro M."/>
            <person name="Sun H."/>
            <person name="Tritt A."/>
            <person name="Yoshinaga Y."/>
            <person name="Zwiers L.-H."/>
            <person name="Turgeon B."/>
            <person name="Goodwin S."/>
            <person name="Spatafora J."/>
            <person name="Crous P."/>
            <person name="Grigoriev I."/>
        </authorList>
    </citation>
    <scope>NUCLEOTIDE SEQUENCE</scope>
    <source>
        <strain evidence="4">CBS 123094</strain>
    </source>
</reference>
<feature type="signal peptide" evidence="3">
    <location>
        <begin position="1"/>
        <end position="28"/>
    </location>
</feature>
<sequence>MASRRRINLVWHFITYFFATTHPTMTYAQPIAQEPTPPGIPINVMSDPNGGYLSKIDPITLTTLVILLGLLLAVLAYWVHHHEKKKKAKAIEEARKMEEERRKADEEAERERDMRSVHGRDWSVPQSRKPSKLEKEGVAPHESFGEPPPRKFSQFSPNEPFSTPQPRKTSRVGKDLGSSNDQPGEPQSTKGSKQPGLETVPSSPPPDEVLLRKSSGPDKQGLAPSKQMGEPQSKRLSSVTEREEKDPRVTV</sequence>